<dbReference type="PANTHER" id="PTHR46191:SF2">
    <property type="entry name" value="HALOACID DEHALOGENASE-LIKE HYDROLASE DOMAIN-CONTAINING PROTEIN 3"/>
    <property type="match status" value="1"/>
</dbReference>
<comment type="caution">
    <text evidence="1">The sequence shown here is derived from an EMBL/GenBank/DDBJ whole genome shotgun (WGS) entry which is preliminary data.</text>
</comment>
<accession>A0ABS9KI10</accession>
<dbReference type="InterPro" id="IPR036412">
    <property type="entry name" value="HAD-like_sf"/>
</dbReference>
<organism evidence="1 2">
    <name type="scientific">Rhodohalobacter sulfatireducens</name>
    <dbReference type="NCBI Taxonomy" id="2911366"/>
    <lineage>
        <taxon>Bacteria</taxon>
        <taxon>Pseudomonadati</taxon>
        <taxon>Balneolota</taxon>
        <taxon>Balneolia</taxon>
        <taxon>Balneolales</taxon>
        <taxon>Balneolaceae</taxon>
        <taxon>Rhodohalobacter</taxon>
    </lineage>
</organism>
<reference evidence="1" key="1">
    <citation type="submission" date="2022-01" db="EMBL/GenBank/DDBJ databases">
        <authorList>
            <person name="Wang Y."/>
        </authorList>
    </citation>
    <scope>NUCLEOTIDE SEQUENCE</scope>
    <source>
        <strain evidence="1">WB101</strain>
    </source>
</reference>
<dbReference type="RefSeq" id="WP_237855884.1">
    <property type="nucleotide sequence ID" value="NZ_JAKLWS010000034.1"/>
</dbReference>
<dbReference type="InterPro" id="IPR051828">
    <property type="entry name" value="HAD-like_hydrolase_domain"/>
</dbReference>
<name>A0ABS9KI10_9BACT</name>
<dbReference type="Gene3D" id="3.40.50.1000">
    <property type="entry name" value="HAD superfamily/HAD-like"/>
    <property type="match status" value="1"/>
</dbReference>
<gene>
    <name evidence="1" type="ORF">L6773_18005</name>
</gene>
<protein>
    <submittedName>
        <fullName evidence="1">HAD hydrolase-like protein</fullName>
    </submittedName>
</protein>
<evidence type="ECO:0000313" key="1">
    <source>
        <dbReference type="EMBL" id="MCG2590476.1"/>
    </source>
</evidence>
<dbReference type="SUPFAM" id="SSF56784">
    <property type="entry name" value="HAD-like"/>
    <property type="match status" value="1"/>
</dbReference>
<dbReference type="EMBL" id="JAKLWS010000034">
    <property type="protein sequence ID" value="MCG2590476.1"/>
    <property type="molecule type" value="Genomic_DNA"/>
</dbReference>
<keyword evidence="2" id="KW-1185">Reference proteome</keyword>
<dbReference type="InterPro" id="IPR023214">
    <property type="entry name" value="HAD_sf"/>
</dbReference>
<sequence>MTSTDLHERFKKLSEPLEPIDTKTISTLRELNDIRVIAYDFYGTLFISGVGDIGIDDGHANADLLTETLENSGIEILDKSAGTAGFKVYNQVVDKHIQSLKKDGIEYPEPDIRTVWKDVLDEMESEGLINYSNRDSLPDIVSVEFEARMNPVWPMEDAVDTLTFFKDRGLTQGIISNSQFYTPIVLEALTGHTLSELGFEKKLLHWSFEENLKKPGLKFYRDFIEKLDDFDPNLSPSNVLYVGNDMLKDVYPAHHFGMKTALFAGDKRSLKWREDDDRCKNLLPDLIITSLSELKKCVKL</sequence>
<dbReference type="PANTHER" id="PTHR46191">
    <property type="match status" value="1"/>
</dbReference>
<proteinExistence type="predicted"/>
<dbReference type="Pfam" id="PF13242">
    <property type="entry name" value="Hydrolase_like"/>
    <property type="match status" value="1"/>
</dbReference>
<reference evidence="1" key="2">
    <citation type="submission" date="2024-05" db="EMBL/GenBank/DDBJ databases">
        <title>Rhodohalobacter halophilus gen. nov., sp. nov., a moderately halophilic member of the family Balneolaceae.</title>
        <authorList>
            <person name="Xia J."/>
        </authorList>
    </citation>
    <scope>NUCLEOTIDE SEQUENCE</scope>
    <source>
        <strain evidence="1">WB101</strain>
    </source>
</reference>
<evidence type="ECO:0000313" key="2">
    <source>
        <dbReference type="Proteomes" id="UP001165366"/>
    </source>
</evidence>
<dbReference type="Proteomes" id="UP001165366">
    <property type="component" value="Unassembled WGS sequence"/>
</dbReference>